<dbReference type="PANTHER" id="PTHR23427">
    <property type="entry name" value="SURFEIT LOCUS PROTEIN"/>
    <property type="match status" value="1"/>
</dbReference>
<feature type="transmembrane region" description="Helical" evidence="9">
    <location>
        <begin position="131"/>
        <end position="150"/>
    </location>
</feature>
<evidence type="ECO:0000256" key="3">
    <source>
        <dbReference type="ARBA" id="ARBA00022448"/>
    </source>
</evidence>
<keyword evidence="6" id="KW-0653">Protein transport</keyword>
<dbReference type="InterPro" id="IPR002995">
    <property type="entry name" value="Surf4"/>
</dbReference>
<feature type="transmembrane region" description="Helical" evidence="9">
    <location>
        <begin position="104"/>
        <end position="124"/>
    </location>
</feature>
<keyword evidence="4 9" id="KW-0812">Transmembrane</keyword>
<keyword evidence="11" id="KW-1185">Reference proteome</keyword>
<comment type="caution">
    <text evidence="10">The sequence shown here is derived from an EMBL/GenBank/DDBJ whole genome shotgun (WGS) entry which is preliminary data.</text>
</comment>
<evidence type="ECO:0000256" key="2">
    <source>
        <dbReference type="ARBA" id="ARBA00006945"/>
    </source>
</evidence>
<evidence type="ECO:0000256" key="6">
    <source>
        <dbReference type="ARBA" id="ARBA00022927"/>
    </source>
</evidence>
<dbReference type="GO" id="GO:0007030">
    <property type="term" value="P:Golgi organization"/>
    <property type="evidence" value="ECO:0007669"/>
    <property type="project" value="TreeGrafter"/>
</dbReference>
<evidence type="ECO:0000256" key="1">
    <source>
        <dbReference type="ARBA" id="ARBA00004477"/>
    </source>
</evidence>
<dbReference type="InterPro" id="IPR045214">
    <property type="entry name" value="Surf1/Surf4"/>
</dbReference>
<reference evidence="10" key="1">
    <citation type="submission" date="2021-03" db="EMBL/GenBank/DDBJ databases">
        <authorList>
            <person name="Tagirdzhanova G."/>
        </authorList>
    </citation>
    <scope>NUCLEOTIDE SEQUENCE</scope>
</reference>
<evidence type="ECO:0000313" key="10">
    <source>
        <dbReference type="EMBL" id="CAF9930454.1"/>
    </source>
</evidence>
<evidence type="ECO:0000256" key="9">
    <source>
        <dbReference type="SAM" id="Phobius"/>
    </source>
</evidence>
<feature type="transmembrane region" description="Helical" evidence="9">
    <location>
        <begin position="219"/>
        <end position="239"/>
    </location>
</feature>
<keyword evidence="5" id="KW-0256">Endoplasmic reticulum</keyword>
<protein>
    <submittedName>
        <fullName evidence="10">Uncharacterized protein</fullName>
    </submittedName>
</protein>
<feature type="transmembrane region" description="Helical" evidence="9">
    <location>
        <begin position="195"/>
        <end position="213"/>
    </location>
</feature>
<evidence type="ECO:0000256" key="5">
    <source>
        <dbReference type="ARBA" id="ARBA00022824"/>
    </source>
</evidence>
<sequence length="309" mass="34775">MAQIRGTAGYNLGGQQPRFATGPNYSNMKAEATNDPSPLDAIREQTSKIEDWLDTFAEPIKPYLPAIGRFLIVVTFLEDGLRIITQWTDQLNYLRDYRHFPRGLNHLFLLVNVLAMIACSVLVIARKQSEYAVAGLIGVVVTQALGYGLIFDLNFFLRNISVMGGLLMVLSDSWVRKKFAPAGLPQIEEKDRKMYFQLAGRVLLIFLFIGFVFAGEWNIGRILVSIVGFIASIMVVVGFKAKFSAVMLVLILSIFNVIVNNFWTLHEHHPQKDFAKYDFFQILSIVGGLLLLVNMGPGQFSVDEKKKVY</sequence>
<dbReference type="PANTHER" id="PTHR23427:SF1">
    <property type="entry name" value="SURFEIT LOCUS PROTEIN 4"/>
    <property type="match status" value="1"/>
</dbReference>
<organism evidence="10 11">
    <name type="scientific">Gomphillus americanus</name>
    <dbReference type="NCBI Taxonomy" id="1940652"/>
    <lineage>
        <taxon>Eukaryota</taxon>
        <taxon>Fungi</taxon>
        <taxon>Dikarya</taxon>
        <taxon>Ascomycota</taxon>
        <taxon>Pezizomycotina</taxon>
        <taxon>Lecanoromycetes</taxon>
        <taxon>OSLEUM clade</taxon>
        <taxon>Ostropomycetidae</taxon>
        <taxon>Ostropales</taxon>
        <taxon>Graphidaceae</taxon>
        <taxon>Gomphilloideae</taxon>
        <taxon>Gomphillus</taxon>
    </lineage>
</organism>
<keyword evidence="8 9" id="KW-0472">Membrane</keyword>
<dbReference type="Proteomes" id="UP000664169">
    <property type="component" value="Unassembled WGS sequence"/>
</dbReference>
<feature type="transmembrane region" description="Helical" evidence="9">
    <location>
        <begin position="246"/>
        <end position="265"/>
    </location>
</feature>
<feature type="transmembrane region" description="Helical" evidence="9">
    <location>
        <begin position="277"/>
        <end position="297"/>
    </location>
</feature>
<evidence type="ECO:0000256" key="7">
    <source>
        <dbReference type="ARBA" id="ARBA00022989"/>
    </source>
</evidence>
<dbReference type="Pfam" id="PF02077">
    <property type="entry name" value="SURF4"/>
    <property type="match status" value="1"/>
</dbReference>
<gene>
    <name evidence="10" type="ORF">GOMPHAMPRED_005657</name>
</gene>
<proteinExistence type="inferred from homology"/>
<dbReference type="GO" id="GO:0005789">
    <property type="term" value="C:endoplasmic reticulum membrane"/>
    <property type="evidence" value="ECO:0007669"/>
    <property type="project" value="UniProtKB-SubCell"/>
</dbReference>
<dbReference type="PROSITE" id="PS01339">
    <property type="entry name" value="SURF4"/>
    <property type="match status" value="1"/>
</dbReference>
<evidence type="ECO:0000256" key="8">
    <source>
        <dbReference type="ARBA" id="ARBA00023136"/>
    </source>
</evidence>
<dbReference type="GO" id="GO:0015031">
    <property type="term" value="P:protein transport"/>
    <property type="evidence" value="ECO:0007669"/>
    <property type="project" value="UniProtKB-KW"/>
</dbReference>
<dbReference type="GO" id="GO:0005793">
    <property type="term" value="C:endoplasmic reticulum-Golgi intermediate compartment"/>
    <property type="evidence" value="ECO:0007669"/>
    <property type="project" value="TreeGrafter"/>
</dbReference>
<dbReference type="OrthoDB" id="7859621at2759"/>
<keyword evidence="7 9" id="KW-1133">Transmembrane helix</keyword>
<comment type="subcellular location">
    <subcellularLocation>
        <location evidence="1">Endoplasmic reticulum membrane</location>
        <topology evidence="1">Multi-pass membrane protein</topology>
    </subcellularLocation>
</comment>
<comment type="similarity">
    <text evidence="2">Belongs to the SURF4 family.</text>
</comment>
<dbReference type="EMBL" id="CAJPDQ010000035">
    <property type="protein sequence ID" value="CAF9930454.1"/>
    <property type="molecule type" value="Genomic_DNA"/>
</dbReference>
<dbReference type="AlphaFoldDB" id="A0A8H3FTN1"/>
<accession>A0A8H3FTN1</accession>
<evidence type="ECO:0000256" key="4">
    <source>
        <dbReference type="ARBA" id="ARBA00022692"/>
    </source>
</evidence>
<name>A0A8H3FTN1_9LECA</name>
<keyword evidence="3" id="KW-0813">Transport</keyword>
<evidence type="ECO:0000313" key="11">
    <source>
        <dbReference type="Proteomes" id="UP000664169"/>
    </source>
</evidence>